<evidence type="ECO:0000313" key="7">
    <source>
        <dbReference type="Proteomes" id="UP001489004"/>
    </source>
</evidence>
<keyword evidence="4" id="KW-0560">Oxidoreductase</keyword>
<proteinExistence type="inferred from homology"/>
<evidence type="ECO:0000313" key="6">
    <source>
        <dbReference type="EMBL" id="KAK9811562.1"/>
    </source>
</evidence>
<dbReference type="PANTHER" id="PTHR22893">
    <property type="entry name" value="NADH OXIDOREDUCTASE-RELATED"/>
    <property type="match status" value="1"/>
</dbReference>
<comment type="caution">
    <text evidence="6">The sequence shown here is derived from an EMBL/GenBank/DDBJ whole genome shotgun (WGS) entry which is preliminary data.</text>
</comment>
<dbReference type="FunFam" id="3.20.20.70:FF:000059">
    <property type="entry name" value="N-ethylmaleimide reductase, FMN-linked"/>
    <property type="match status" value="1"/>
</dbReference>
<dbReference type="InterPro" id="IPR001155">
    <property type="entry name" value="OxRdtase_FMN_N"/>
</dbReference>
<dbReference type="EMBL" id="JALJOR010000009">
    <property type="protein sequence ID" value="KAK9811562.1"/>
    <property type="molecule type" value="Genomic_DNA"/>
</dbReference>
<keyword evidence="3" id="KW-0285">Flavoprotein</keyword>
<evidence type="ECO:0000256" key="2">
    <source>
        <dbReference type="ARBA" id="ARBA00005979"/>
    </source>
</evidence>
<dbReference type="SUPFAM" id="SSF51395">
    <property type="entry name" value="FMN-linked oxidoreductases"/>
    <property type="match status" value="1"/>
</dbReference>
<organism evidence="6 7">
    <name type="scientific">[Myrmecia] bisecta</name>
    <dbReference type="NCBI Taxonomy" id="41462"/>
    <lineage>
        <taxon>Eukaryota</taxon>
        <taxon>Viridiplantae</taxon>
        <taxon>Chlorophyta</taxon>
        <taxon>core chlorophytes</taxon>
        <taxon>Trebouxiophyceae</taxon>
        <taxon>Trebouxiales</taxon>
        <taxon>Trebouxiaceae</taxon>
        <taxon>Myrmecia</taxon>
    </lineage>
</organism>
<evidence type="ECO:0000259" key="5">
    <source>
        <dbReference type="Pfam" id="PF00724"/>
    </source>
</evidence>
<sequence length="403" mass="43720">MAVIPGTTTPAPSQGAAKTVPPLFTPYKMGRFNLAHRMVYPPLTRSRGLETIAQPAASTYYSQRATEGGLVISEGTGTGPRAHGYPHVPGIYTDEQVEAWKPTVKAVKNKGSTFFMQLWHVGSASHPEYQPNGEAPIGPSAIRIEDGEVYISSGPAPYPTPRALDKSELPGIVEEFRTAARNAIEAGFDGVEIHGANGYLIDNFLKSSSNQRTDEYGGSIENRSRFPLEVLRAVADEVGADRVGIRFSPFGGFLDASDSDPVALYTYLLEQLNDMGLAYVHLVEPRVLGNTSAADHDESAKNITPFRAAYKGTLIAAGGYTWETGNEAIESGHADLIAFGRLWLANPDLPKRFALGAPLNKYDRSTFYTQDQVKGYTDYPFLEEVEGADKAKPQANGADLYHD</sequence>
<dbReference type="AlphaFoldDB" id="A0AAW1PRZ3"/>
<dbReference type="InterPro" id="IPR045247">
    <property type="entry name" value="Oye-like"/>
</dbReference>
<dbReference type="GO" id="GO:0005829">
    <property type="term" value="C:cytosol"/>
    <property type="evidence" value="ECO:0007669"/>
    <property type="project" value="UniProtKB-ARBA"/>
</dbReference>
<gene>
    <name evidence="6" type="ORF">WJX72_005973</name>
</gene>
<dbReference type="InterPro" id="IPR013785">
    <property type="entry name" value="Aldolase_TIM"/>
</dbReference>
<dbReference type="PANTHER" id="PTHR22893:SF91">
    <property type="entry name" value="NADPH DEHYDROGENASE 2-RELATED"/>
    <property type="match status" value="1"/>
</dbReference>
<dbReference type="GO" id="GO:0010181">
    <property type="term" value="F:FMN binding"/>
    <property type="evidence" value="ECO:0007669"/>
    <property type="project" value="InterPro"/>
</dbReference>
<comment type="cofactor">
    <cofactor evidence="1">
        <name>FMN</name>
        <dbReference type="ChEBI" id="CHEBI:58210"/>
    </cofactor>
</comment>
<feature type="domain" description="NADH:flavin oxidoreductase/NADH oxidase N-terminal" evidence="5">
    <location>
        <begin position="23"/>
        <end position="359"/>
    </location>
</feature>
<name>A0AAW1PRZ3_9CHLO</name>
<evidence type="ECO:0000256" key="1">
    <source>
        <dbReference type="ARBA" id="ARBA00001917"/>
    </source>
</evidence>
<comment type="similarity">
    <text evidence="2">Belongs to the NADH:flavin oxidoreductase/NADH oxidase family.</text>
</comment>
<accession>A0AAW1PRZ3</accession>
<evidence type="ECO:0000256" key="3">
    <source>
        <dbReference type="ARBA" id="ARBA00022643"/>
    </source>
</evidence>
<dbReference type="GO" id="GO:0016628">
    <property type="term" value="F:oxidoreductase activity, acting on the CH-CH group of donors, NAD or NADP as acceptor"/>
    <property type="evidence" value="ECO:0007669"/>
    <property type="project" value="UniProtKB-ARBA"/>
</dbReference>
<keyword evidence="3" id="KW-0288">FMN</keyword>
<dbReference type="Gene3D" id="3.20.20.70">
    <property type="entry name" value="Aldolase class I"/>
    <property type="match status" value="1"/>
</dbReference>
<dbReference type="Pfam" id="PF00724">
    <property type="entry name" value="Oxidored_FMN"/>
    <property type="match status" value="1"/>
</dbReference>
<keyword evidence="7" id="KW-1185">Reference proteome</keyword>
<evidence type="ECO:0000256" key="4">
    <source>
        <dbReference type="ARBA" id="ARBA00023002"/>
    </source>
</evidence>
<protein>
    <recommendedName>
        <fullName evidence="5">NADH:flavin oxidoreductase/NADH oxidase N-terminal domain-containing protein</fullName>
    </recommendedName>
</protein>
<dbReference type="CDD" id="cd02933">
    <property type="entry name" value="OYE_like_FMN"/>
    <property type="match status" value="1"/>
</dbReference>
<dbReference type="Proteomes" id="UP001489004">
    <property type="component" value="Unassembled WGS sequence"/>
</dbReference>
<reference evidence="6 7" key="1">
    <citation type="journal article" date="2024" name="Nat. Commun.">
        <title>Phylogenomics reveals the evolutionary origins of lichenization in chlorophyte algae.</title>
        <authorList>
            <person name="Puginier C."/>
            <person name="Libourel C."/>
            <person name="Otte J."/>
            <person name="Skaloud P."/>
            <person name="Haon M."/>
            <person name="Grisel S."/>
            <person name="Petersen M."/>
            <person name="Berrin J.G."/>
            <person name="Delaux P.M."/>
            <person name="Dal Grande F."/>
            <person name="Keller J."/>
        </authorList>
    </citation>
    <scope>NUCLEOTIDE SEQUENCE [LARGE SCALE GENOMIC DNA]</scope>
    <source>
        <strain evidence="6 7">SAG 2043</strain>
    </source>
</reference>